<accession>A0A084BAP1</accession>
<dbReference type="Gene3D" id="3.60.110.10">
    <property type="entry name" value="Carbon-nitrogen hydrolase"/>
    <property type="match status" value="1"/>
</dbReference>
<dbReference type="OrthoDB" id="10250282at2759"/>
<dbReference type="AlphaFoldDB" id="A0A084BAP1"/>
<gene>
    <name evidence="4" type="ORF">S7711_05051</name>
</gene>
<dbReference type="SUPFAM" id="SSF56317">
    <property type="entry name" value="Carbon-nitrogen hydrolase"/>
    <property type="match status" value="1"/>
</dbReference>
<dbReference type="EMBL" id="KL647503">
    <property type="protein sequence ID" value="KEY74620.1"/>
    <property type="molecule type" value="Genomic_DNA"/>
</dbReference>
<sequence length="410" mass="43515">MASPSTIRLATASPATQPSTPATLKLISSLAHRAASSRADILLLPEAFIGGYPRGSSFGAVVGGRTPQGYDDYARYFEGAVDLGDTVGDGGAGAGLRWVNRQLPGQDAAAADGAEVRGDGTREELERIATDSGVFLVVGLVEKAGGSLYCAAVYVCPKKGVLGKRRKVMPTGSERLIWAQGSPATLRAVSTTIRGIRINMAVAICWENYMPLLRQSLYAQNVNLYLAPTADQRDTWMGLMRTIAVEGRCFVVSSNMAVRGKPDASAVHDGVAPLPDLSRQTQQRRRRKSVFDEDGNEIVLCCPDDAKDAQDGAPALTNGGAGSNVNGTTASEAASSEVPWVCRGGSSIVSPFGEVLAGPQWEDDEGIIYADVDFRDCIRGRLDIDTAGSYSRNDSFKFSVEGLDLDPLPY</sequence>
<dbReference type="GO" id="GO:0003824">
    <property type="term" value="F:catalytic activity"/>
    <property type="evidence" value="ECO:0007669"/>
    <property type="project" value="InterPro"/>
</dbReference>
<feature type="region of interest" description="Disordered" evidence="2">
    <location>
        <begin position="311"/>
        <end position="330"/>
    </location>
</feature>
<dbReference type="PANTHER" id="PTHR46044">
    <property type="entry name" value="NITRILASE"/>
    <property type="match status" value="1"/>
</dbReference>
<dbReference type="InterPro" id="IPR044149">
    <property type="entry name" value="Nitrilases_CHs"/>
</dbReference>
<reference evidence="4 5" key="1">
    <citation type="journal article" date="2014" name="BMC Genomics">
        <title>Comparative genome sequencing reveals chemotype-specific gene clusters in the toxigenic black mold Stachybotrys.</title>
        <authorList>
            <person name="Semeiks J."/>
            <person name="Borek D."/>
            <person name="Otwinowski Z."/>
            <person name="Grishin N.V."/>
        </authorList>
    </citation>
    <scope>NUCLEOTIDE SEQUENCE [LARGE SCALE GENOMIC DNA]</scope>
    <source>
        <strain evidence="5">CBS 109288 / IBT 7711</strain>
    </source>
</reference>
<name>A0A084BAP1_STACB</name>
<dbReference type="Proteomes" id="UP000028045">
    <property type="component" value="Unassembled WGS sequence"/>
</dbReference>
<organism evidence="4 5">
    <name type="scientific">Stachybotrys chartarum (strain CBS 109288 / IBT 7711)</name>
    <name type="common">Toxic black mold</name>
    <name type="synonym">Stilbospora chartarum</name>
    <dbReference type="NCBI Taxonomy" id="1280523"/>
    <lineage>
        <taxon>Eukaryota</taxon>
        <taxon>Fungi</taxon>
        <taxon>Dikarya</taxon>
        <taxon>Ascomycota</taxon>
        <taxon>Pezizomycotina</taxon>
        <taxon>Sordariomycetes</taxon>
        <taxon>Hypocreomycetidae</taxon>
        <taxon>Hypocreales</taxon>
        <taxon>Stachybotryaceae</taxon>
        <taxon>Stachybotrys</taxon>
    </lineage>
</organism>
<comment type="similarity">
    <text evidence="1">Belongs to the carbon-nitrogen hydrolase superfamily. Nitrilase family.</text>
</comment>
<protein>
    <recommendedName>
        <fullName evidence="3">CN hydrolase domain-containing protein</fullName>
    </recommendedName>
</protein>
<feature type="domain" description="CN hydrolase" evidence="3">
    <location>
        <begin position="7"/>
        <end position="374"/>
    </location>
</feature>
<proteinExistence type="inferred from homology"/>
<evidence type="ECO:0000259" key="3">
    <source>
        <dbReference type="PROSITE" id="PS50263"/>
    </source>
</evidence>
<dbReference type="PANTHER" id="PTHR46044:SF12">
    <property type="entry name" value="HYDROLASE"/>
    <property type="match status" value="1"/>
</dbReference>
<dbReference type="InterPro" id="IPR003010">
    <property type="entry name" value="C-N_Hydrolase"/>
</dbReference>
<evidence type="ECO:0000256" key="2">
    <source>
        <dbReference type="SAM" id="MobiDB-lite"/>
    </source>
</evidence>
<evidence type="ECO:0000313" key="5">
    <source>
        <dbReference type="Proteomes" id="UP000028045"/>
    </source>
</evidence>
<feature type="region of interest" description="Disordered" evidence="2">
    <location>
        <begin position="263"/>
        <end position="291"/>
    </location>
</feature>
<evidence type="ECO:0000256" key="1">
    <source>
        <dbReference type="ARBA" id="ARBA00008129"/>
    </source>
</evidence>
<dbReference type="HOGENOM" id="CLU_030130_6_1_1"/>
<evidence type="ECO:0000313" key="4">
    <source>
        <dbReference type="EMBL" id="KEY74620.1"/>
    </source>
</evidence>
<dbReference type="Pfam" id="PF00795">
    <property type="entry name" value="CN_hydrolase"/>
    <property type="match status" value="1"/>
</dbReference>
<keyword evidence="5" id="KW-1185">Reference proteome</keyword>
<dbReference type="InterPro" id="IPR036526">
    <property type="entry name" value="C-N_Hydrolase_sf"/>
</dbReference>
<dbReference type="PROSITE" id="PS50263">
    <property type="entry name" value="CN_HYDROLASE"/>
    <property type="match status" value="1"/>
</dbReference>